<dbReference type="InterPro" id="IPR023213">
    <property type="entry name" value="CAT-like_dom_sf"/>
</dbReference>
<feature type="region of interest" description="Disordered" evidence="2">
    <location>
        <begin position="263"/>
        <end position="283"/>
    </location>
</feature>
<comment type="caution">
    <text evidence="3">The sequence shown here is derived from an EMBL/GenBank/DDBJ whole genome shotgun (WGS) entry which is preliminary data.</text>
</comment>
<keyword evidence="4" id="KW-1185">Reference proteome</keyword>
<name>A0ABR4EDN8_9PEZI</name>
<dbReference type="InterPro" id="IPR050317">
    <property type="entry name" value="Plant_Fungal_Acyltransferase"/>
</dbReference>
<gene>
    <name evidence="3" type="ORF">FJTKL_12500</name>
</gene>
<dbReference type="PANTHER" id="PTHR31642">
    <property type="entry name" value="TRICHOTHECENE 3-O-ACETYLTRANSFERASE"/>
    <property type="match status" value="1"/>
</dbReference>
<sequence length="522" mass="57551">MVGEDVTLVSIVDTLCFAARHWSLAEMSADSTHIPLSPLDHIPPQNYVKIALYLPLKDGVRPEEAFSRLQEGLQKTFIQLPWLSGKVHWQPQTTPGWRPGQLEIRHGEVDTHGPKPYQLKLNNLDDSISYDDLKDNGFSTDEFEDHALLWAPFLADINAGAEVFVAQANFMPGGCVLAMSTCHPSADGTAMITILKLWASHCRGLDPASAVGQDDGLVLPQGSSDREILERLWDDAGRGRAVSEMDPETWQLVGLDHPTRSLADAGDNANGAPAAIPGAEDTEPPKVMKSSIFYISAAKFAELKKQSAEDAGTKELSGNDVATALIWRSLLKARTRAKQETSTQDTGLAELEMTVDGRPDFSEHLPSTYLGNVVFVNRPSLPLATLVSPETTIGEVAKVIRKSAGTIHHAAMMDAYKLLRDVPDYGMRKLRFTSVHGTSMLITSLLMFPIEEICFGEAFFGNEGRPEAFRPLMSAFNRLFRISFILPRERHGGVEFVVSLFENEMDLLLEDEEFSKYALQVS</sequence>
<evidence type="ECO:0000313" key="4">
    <source>
        <dbReference type="Proteomes" id="UP001600888"/>
    </source>
</evidence>
<proteinExistence type="predicted"/>
<dbReference type="Proteomes" id="UP001600888">
    <property type="component" value="Unassembled WGS sequence"/>
</dbReference>
<evidence type="ECO:0008006" key="5">
    <source>
        <dbReference type="Google" id="ProtNLM"/>
    </source>
</evidence>
<reference evidence="3 4" key="1">
    <citation type="submission" date="2024-03" db="EMBL/GenBank/DDBJ databases">
        <title>A high-quality draft genome sequence of Diaporthe vaccinii, a causative agent of upright dieback and viscid rot disease in cranberry plants.</title>
        <authorList>
            <person name="Sarrasin M."/>
            <person name="Lang B.F."/>
            <person name="Burger G."/>
        </authorList>
    </citation>
    <scope>NUCLEOTIDE SEQUENCE [LARGE SCALE GENOMIC DNA]</scope>
    <source>
        <strain evidence="3 4">IS7</strain>
    </source>
</reference>
<evidence type="ECO:0000256" key="2">
    <source>
        <dbReference type="SAM" id="MobiDB-lite"/>
    </source>
</evidence>
<dbReference type="Pfam" id="PF02458">
    <property type="entry name" value="Transferase"/>
    <property type="match status" value="1"/>
</dbReference>
<keyword evidence="1" id="KW-0808">Transferase</keyword>
<dbReference type="PANTHER" id="PTHR31642:SF310">
    <property type="entry name" value="FATTY ALCOHOL:CAFFEOYL-COA ACYLTRANSFERASE"/>
    <property type="match status" value="1"/>
</dbReference>
<dbReference type="Gene3D" id="3.30.559.10">
    <property type="entry name" value="Chloramphenicol acetyltransferase-like domain"/>
    <property type="match status" value="2"/>
</dbReference>
<evidence type="ECO:0000313" key="3">
    <source>
        <dbReference type="EMBL" id="KAL2280524.1"/>
    </source>
</evidence>
<evidence type="ECO:0000256" key="1">
    <source>
        <dbReference type="ARBA" id="ARBA00022679"/>
    </source>
</evidence>
<feature type="compositionally biased region" description="Low complexity" evidence="2">
    <location>
        <begin position="263"/>
        <end position="279"/>
    </location>
</feature>
<organism evidence="3 4">
    <name type="scientific">Diaporthe vaccinii</name>
    <dbReference type="NCBI Taxonomy" id="105482"/>
    <lineage>
        <taxon>Eukaryota</taxon>
        <taxon>Fungi</taxon>
        <taxon>Dikarya</taxon>
        <taxon>Ascomycota</taxon>
        <taxon>Pezizomycotina</taxon>
        <taxon>Sordariomycetes</taxon>
        <taxon>Sordariomycetidae</taxon>
        <taxon>Diaporthales</taxon>
        <taxon>Diaporthaceae</taxon>
        <taxon>Diaporthe</taxon>
        <taxon>Diaporthe eres species complex</taxon>
    </lineage>
</organism>
<accession>A0ABR4EDN8</accession>
<dbReference type="EMBL" id="JBAWTH010000066">
    <property type="protein sequence ID" value="KAL2280524.1"/>
    <property type="molecule type" value="Genomic_DNA"/>
</dbReference>
<protein>
    <recommendedName>
        <fullName evidence="5">Transferase family protein</fullName>
    </recommendedName>
</protein>